<evidence type="ECO:0000313" key="5">
    <source>
        <dbReference type="EMBL" id="KDO52203.1"/>
    </source>
</evidence>
<evidence type="ECO:0000256" key="2">
    <source>
        <dbReference type="ARBA" id="ARBA00023054"/>
    </source>
</evidence>
<dbReference type="EMBL" id="KK785038">
    <property type="protein sequence ID" value="KDO52203.1"/>
    <property type="molecule type" value="Genomic_DNA"/>
</dbReference>
<dbReference type="Proteomes" id="UP000027120">
    <property type="component" value="Unassembled WGS sequence"/>
</dbReference>
<feature type="coiled-coil region" evidence="3">
    <location>
        <begin position="391"/>
        <end position="566"/>
    </location>
</feature>
<evidence type="ECO:0000256" key="4">
    <source>
        <dbReference type="SAM" id="MobiDB-lite"/>
    </source>
</evidence>
<dbReference type="PANTHER" id="PTHR31580:SF49">
    <property type="entry name" value="FILAMENT-LIKE PLANT PROTEIN 3"/>
    <property type="match status" value="1"/>
</dbReference>
<feature type="compositionally biased region" description="Basic residues" evidence="4">
    <location>
        <begin position="1"/>
        <end position="12"/>
    </location>
</feature>
<dbReference type="SMR" id="A0A067EB01"/>
<sequence>MDRRSWLWRRKSGGGAAGGETESSGSVSSLSERFSDDQTHSSQSSEATSKAPPLDEVVNDSVKTLTEKLSAALLNVSAKEDLVKQHAKVAEEAVSGWEKAENELSTLKQQLKAASQKNSALENRVSHLDGALKECVRQLRQAREEQEQRIQETVSKQNLEWESKKSELESKLVDLQKKLQTAKSEAAASADRDLCSKLEAAEKQNSALKLELLSLVKELELRIVERDLSTKAAETASKQHLESIKKLAKVEAECLRLKAVVRKASPNTENKSFTPSSIYVGSFTDSQSDNGERLLGNETDNCKISDSEVNECEPNSSTSWASALAIEPDKNVKAVGRNVMVPSVDINLMDDFLEMERLAALPDTESRSFCVEVGPASDQPNADESSIKAELEVLIHRTAELEEELENMRAEKSELEMDLKESQRRLETSQNQLKEAELKLEELETQLAFANKSKQAVEVEMKAAIAARGVAESKLSVVEAEMKTQLALANKSKQAAEEEVKSAKSKKEAAESRLRAVEAEMETLRSKVISLEDEVEKERALSEENIANFQKSKDELSKVKQEIELQHEVKLQYLAGSNQELKINQEEELAVAASKFAECQKTIASLGRQLRSLVTLDDFLIDSEKPLEHTGEGKNGGESWNLQATEFTFVA</sequence>
<feature type="coiled-coil region" evidence="3">
    <location>
        <begin position="97"/>
        <end position="218"/>
    </location>
</feature>
<dbReference type="InterPro" id="IPR008587">
    <property type="entry name" value="FPP_plant"/>
</dbReference>
<dbReference type="PANTHER" id="PTHR31580">
    <property type="entry name" value="FILAMENT-LIKE PLANT PROTEIN 4"/>
    <property type="match status" value="1"/>
</dbReference>
<keyword evidence="6" id="KW-1185">Reference proteome</keyword>
<proteinExistence type="inferred from homology"/>
<gene>
    <name evidence="5" type="ORF">CISIN_1g006305mg</name>
</gene>
<feature type="compositionally biased region" description="Low complexity" evidence="4">
    <location>
        <begin position="19"/>
        <end position="32"/>
    </location>
</feature>
<dbReference type="Pfam" id="PF05911">
    <property type="entry name" value="FPP"/>
    <property type="match status" value="2"/>
</dbReference>
<keyword evidence="2 3" id="KW-0175">Coiled coil</keyword>
<evidence type="ECO:0000256" key="1">
    <source>
        <dbReference type="ARBA" id="ARBA00005921"/>
    </source>
</evidence>
<dbReference type="eggNOG" id="ENOG502QQJ4">
    <property type="taxonomic scope" value="Eukaryota"/>
</dbReference>
<reference evidence="5 6" key="1">
    <citation type="submission" date="2014-04" db="EMBL/GenBank/DDBJ databases">
        <authorList>
            <consortium name="International Citrus Genome Consortium"/>
            <person name="Gmitter F."/>
            <person name="Chen C."/>
            <person name="Farmerie W."/>
            <person name="Harkins T."/>
            <person name="Desany B."/>
            <person name="Mohiuddin M."/>
            <person name="Kodira C."/>
            <person name="Borodovsky M."/>
            <person name="Lomsadze A."/>
            <person name="Burns P."/>
            <person name="Jenkins J."/>
            <person name="Prochnik S."/>
            <person name="Shu S."/>
            <person name="Chapman J."/>
            <person name="Pitluck S."/>
            <person name="Schmutz J."/>
            <person name="Rokhsar D."/>
        </authorList>
    </citation>
    <scope>NUCLEOTIDE SEQUENCE</scope>
</reference>
<evidence type="ECO:0008006" key="7">
    <source>
        <dbReference type="Google" id="ProtNLM"/>
    </source>
</evidence>
<dbReference type="PaxDb" id="2711-XP_006464943.1"/>
<evidence type="ECO:0000256" key="3">
    <source>
        <dbReference type="SAM" id="Coils"/>
    </source>
</evidence>
<feature type="region of interest" description="Disordered" evidence="4">
    <location>
        <begin position="1"/>
        <end position="55"/>
    </location>
</feature>
<accession>A0A067EB01</accession>
<protein>
    <recommendedName>
        <fullName evidence="7">Filament-like plant protein</fullName>
    </recommendedName>
</protein>
<dbReference type="STRING" id="2711.A0A067EB01"/>
<comment type="similarity">
    <text evidence="1">Belongs to the FPP family.</text>
</comment>
<organism evidence="5 6">
    <name type="scientific">Citrus sinensis</name>
    <name type="common">Sweet orange</name>
    <name type="synonym">Citrus aurantium var. sinensis</name>
    <dbReference type="NCBI Taxonomy" id="2711"/>
    <lineage>
        <taxon>Eukaryota</taxon>
        <taxon>Viridiplantae</taxon>
        <taxon>Streptophyta</taxon>
        <taxon>Embryophyta</taxon>
        <taxon>Tracheophyta</taxon>
        <taxon>Spermatophyta</taxon>
        <taxon>Magnoliopsida</taxon>
        <taxon>eudicotyledons</taxon>
        <taxon>Gunneridae</taxon>
        <taxon>Pentapetalae</taxon>
        <taxon>rosids</taxon>
        <taxon>malvids</taxon>
        <taxon>Sapindales</taxon>
        <taxon>Rutaceae</taxon>
        <taxon>Aurantioideae</taxon>
        <taxon>Citrus</taxon>
    </lineage>
</organism>
<evidence type="ECO:0000313" key="6">
    <source>
        <dbReference type="Proteomes" id="UP000027120"/>
    </source>
</evidence>
<dbReference type="AlphaFoldDB" id="A0A067EB01"/>
<name>A0A067EB01_CITSI</name>